<dbReference type="AlphaFoldDB" id="A0A974NSY0"/>
<evidence type="ECO:0000313" key="2">
    <source>
        <dbReference type="Proteomes" id="UP000595894"/>
    </source>
</evidence>
<keyword evidence="2" id="KW-1185">Reference proteome</keyword>
<dbReference type="PROSITE" id="PS51257">
    <property type="entry name" value="PROKAR_LIPOPROTEIN"/>
    <property type="match status" value="1"/>
</dbReference>
<name>A0A974NSY0_9SPHN</name>
<accession>A0A974NSY0</accession>
<organism evidence="1 2">
    <name type="scientific">Sphingomonas aliaeris</name>
    <dbReference type="NCBI Taxonomy" id="2759526"/>
    <lineage>
        <taxon>Bacteria</taxon>
        <taxon>Pseudomonadati</taxon>
        <taxon>Pseudomonadota</taxon>
        <taxon>Alphaproteobacteria</taxon>
        <taxon>Sphingomonadales</taxon>
        <taxon>Sphingomonadaceae</taxon>
        <taxon>Sphingomonas</taxon>
    </lineage>
</organism>
<protein>
    <submittedName>
        <fullName evidence="1">Uncharacterized protein</fullName>
    </submittedName>
</protein>
<dbReference type="EMBL" id="CP061035">
    <property type="protein sequence ID" value="QQV76321.1"/>
    <property type="molecule type" value="Genomic_DNA"/>
</dbReference>
<sequence>MKIILPSLAAVALLALTACDNKKEPEVVSSVSADPQAAEIAKRAPVELPPAIKADVTFRCNPGNSLAFVTFFDGDKQVLVKTEKTGTPTKLVAAEAGQPFTAEGGYELSGTPKGATLTLPGKGKLTCKA</sequence>
<dbReference type="KEGG" id="sari:H5J25_12580"/>
<evidence type="ECO:0000313" key="1">
    <source>
        <dbReference type="EMBL" id="QQV76321.1"/>
    </source>
</evidence>
<reference evidence="2" key="1">
    <citation type="submission" date="2020-09" db="EMBL/GenBank/DDBJ databases">
        <title>Sphingomonas sp., a new species isolated from pork steak.</title>
        <authorList>
            <person name="Heidler von Heilborn D."/>
        </authorList>
    </citation>
    <scope>NUCLEOTIDE SEQUENCE [LARGE SCALE GENOMIC DNA]</scope>
</reference>
<dbReference type="Proteomes" id="UP000595894">
    <property type="component" value="Chromosome"/>
</dbReference>
<proteinExistence type="predicted"/>
<dbReference type="RefSeq" id="WP_202091508.1">
    <property type="nucleotide sequence ID" value="NZ_CP061035.1"/>
</dbReference>
<gene>
    <name evidence="1" type="ORF">H5J25_12580</name>
</gene>